<gene>
    <name evidence="1" type="ORF">NSA23_13585</name>
</gene>
<keyword evidence="2" id="KW-1185">Reference proteome</keyword>
<dbReference type="EMBL" id="JANJZL010000012">
    <property type="protein sequence ID" value="MCR2045136.1"/>
    <property type="molecule type" value="Genomic_DNA"/>
</dbReference>
<evidence type="ECO:0000313" key="1">
    <source>
        <dbReference type="EMBL" id="MCR2045136.1"/>
    </source>
</evidence>
<organism evidence="1 2">
    <name type="scientific">Anaerosalibacter massiliensis</name>
    <dbReference type="NCBI Taxonomy" id="1347392"/>
    <lineage>
        <taxon>Bacteria</taxon>
        <taxon>Bacillati</taxon>
        <taxon>Bacillota</taxon>
        <taxon>Tissierellia</taxon>
        <taxon>Tissierellales</taxon>
        <taxon>Sporanaerobacteraceae</taxon>
        <taxon>Anaerosalibacter</taxon>
    </lineage>
</organism>
<dbReference type="Proteomes" id="UP001142078">
    <property type="component" value="Unassembled WGS sequence"/>
</dbReference>
<comment type="caution">
    <text evidence="1">The sequence shown here is derived from an EMBL/GenBank/DDBJ whole genome shotgun (WGS) entry which is preliminary data.</text>
</comment>
<sequence length="40" mass="4481">MVGFKKGDAKGFKCIKAPNTLEHRHLNEDVGYGLVFMTDL</sequence>
<proteinExistence type="predicted"/>
<evidence type="ECO:0000313" key="2">
    <source>
        <dbReference type="Proteomes" id="UP001142078"/>
    </source>
</evidence>
<name>A0A9X2S8H6_9FIRM</name>
<accession>A0A9X2S8H6</accession>
<dbReference type="InterPro" id="IPR013328">
    <property type="entry name" value="6PGD_dom2"/>
</dbReference>
<dbReference type="AlphaFoldDB" id="A0A9X2S8H6"/>
<dbReference type="RefSeq" id="WP_222704725.1">
    <property type="nucleotide sequence ID" value="NZ_CABKTM010000014.1"/>
</dbReference>
<reference evidence="1" key="1">
    <citation type="submission" date="2022-07" db="EMBL/GenBank/DDBJ databases">
        <title>Enhanced cultured diversity of the mouse gut microbiota enables custom-made synthetic communities.</title>
        <authorList>
            <person name="Afrizal A."/>
        </authorList>
    </citation>
    <scope>NUCLEOTIDE SEQUENCE</scope>
    <source>
        <strain evidence="1">DSM 29482</strain>
    </source>
</reference>
<dbReference type="Gene3D" id="1.10.1040.10">
    <property type="entry name" value="N-(1-d-carboxylethyl)-l-norvaline Dehydrogenase, domain 2"/>
    <property type="match status" value="1"/>
</dbReference>
<protein>
    <submittedName>
        <fullName evidence="1">NAD/NADP octopine/nopaline dehydrogenase family protein</fullName>
    </submittedName>
</protein>